<accession>A0AAV4NDF2</accession>
<sequence length="140" mass="16153">VSTGNTDSSITYGDIFVVQAGYVEHEGRDRLRYANRSLNLELCWMLGMFPHPTASNKKILKNEEEFHEPGTFPEDMSSELLEIRKFPVLPRSERYFTVKYLCVVEINLMRFHTFLEGKVLTEGKDIKSFETSSIAKCTSY</sequence>
<dbReference type="Proteomes" id="UP001054945">
    <property type="component" value="Unassembled WGS sequence"/>
</dbReference>
<name>A0AAV4NDF2_CAEEX</name>
<evidence type="ECO:0000313" key="1">
    <source>
        <dbReference type="EMBL" id="GIX81845.1"/>
    </source>
</evidence>
<dbReference type="AlphaFoldDB" id="A0AAV4NDF2"/>
<keyword evidence="2" id="KW-1185">Reference proteome</keyword>
<comment type="caution">
    <text evidence="1">The sequence shown here is derived from an EMBL/GenBank/DDBJ whole genome shotgun (WGS) entry which is preliminary data.</text>
</comment>
<dbReference type="EMBL" id="BPLR01020721">
    <property type="protein sequence ID" value="GIX81845.1"/>
    <property type="molecule type" value="Genomic_DNA"/>
</dbReference>
<feature type="non-terminal residue" evidence="1">
    <location>
        <position position="1"/>
    </location>
</feature>
<gene>
    <name evidence="1" type="ORF">CEXT_731741</name>
</gene>
<evidence type="ECO:0000313" key="2">
    <source>
        <dbReference type="Proteomes" id="UP001054945"/>
    </source>
</evidence>
<reference evidence="1 2" key="1">
    <citation type="submission" date="2021-06" db="EMBL/GenBank/DDBJ databases">
        <title>Caerostris extrusa draft genome.</title>
        <authorList>
            <person name="Kono N."/>
            <person name="Arakawa K."/>
        </authorList>
    </citation>
    <scope>NUCLEOTIDE SEQUENCE [LARGE SCALE GENOMIC DNA]</scope>
</reference>
<organism evidence="1 2">
    <name type="scientific">Caerostris extrusa</name>
    <name type="common">Bark spider</name>
    <name type="synonym">Caerostris bankana</name>
    <dbReference type="NCBI Taxonomy" id="172846"/>
    <lineage>
        <taxon>Eukaryota</taxon>
        <taxon>Metazoa</taxon>
        <taxon>Ecdysozoa</taxon>
        <taxon>Arthropoda</taxon>
        <taxon>Chelicerata</taxon>
        <taxon>Arachnida</taxon>
        <taxon>Araneae</taxon>
        <taxon>Araneomorphae</taxon>
        <taxon>Entelegynae</taxon>
        <taxon>Araneoidea</taxon>
        <taxon>Araneidae</taxon>
        <taxon>Caerostris</taxon>
    </lineage>
</organism>
<proteinExistence type="predicted"/>
<protein>
    <submittedName>
        <fullName evidence="1">Uncharacterized protein</fullName>
    </submittedName>
</protein>